<sequence>MEEEDATAGGATRRKSLASQMEEMASDGAFLRAIEHKSPQMDVCRSILRKPTGKRTLEDIHVLKSLFASSKLLDFFSNLDACTALCPCVMQLDRLYQSLEIVAYAEKGAYVFHEGDDGDSFYLVYSGRVEVVKNEVDNPARTNGTIHLTFLGPGDTFGERALLSNTDVRAASVIVASAPAELVFINRVVFSELLKESHDSSNTHTLEITKRFRSNKDIVRNIFMRSSTQRSEKDLKFAVEYLKSVKFFSRFSFEVRKQLCKVMRLISAVTNTVLFAEGQIGRHFYIIFTGCVDISVRVKNRFEETKESVVSRLGEGEYFGELALSQADGVRRATVMCTEFCELLVLGRDEYEPLIKKYQNEYHAQYAQMLRKNPYFIGPEWDDNTIEGMCSVMTEKYIPYKGEICKQGSRASELFIVTRGECRIIHEGKHPITNARQVYELGRYGPNSILGCAEASAGKFNDIFVREYSILAESPMKILVLSRFDIFHLMSAEARASLQRSSNGYIRESIQSRALKSVAWEKYKKEFISSVMAENHCQPFEMVGGRSDRSAISIHHNVALGKSQSAPLLPLDGARTLVDPGSLMLERRRGVTKLGVSGAVRQMNGSPNSEPQLNNRNNTSATDERDGQGISAEASFAKSRSSSLPQDNRDLLNLHAKVNRSASGSSLLQRRSSTTTVLAFKLQQNGHRSKLPPVAQDDSTPTQAPLFALAGSGSSKSLNRRAHGPGDINFTEKSSRALLPAVSPIKEAASEETSSAKQYRSDLRRCGRIRPEKTDNTFNAPKNGLAGASTTATANAATMWDPVHGVCQPFAVLGLMKEQTLRPASRGISLSLSSAKLSKSAKSAADQLRRAAATVSVTGHMEFTRFRVFGKFRDIDDALNLFRQICAVEKTAGRSEGHDCSRFAIYKEDEMTMALENFPSVDTGDAAGTPTIQFGAADLPQATGQRFACVSVSLQSTGATCIESIVVHVYQCFPTPQSAVRFARQVASTLLAPSALSIVPLFEWITLSELERFDARNNDLEQELELATRSGGRESTWKARKEAIKKGVHQQHRLKSPHSISIS</sequence>
<dbReference type="EMBL" id="QXFZ01000052">
    <property type="protein sequence ID" value="KAE9136861.1"/>
    <property type="molecule type" value="Genomic_DNA"/>
</dbReference>
<dbReference type="PRINTS" id="PR00103">
    <property type="entry name" value="CAMPKINASE"/>
</dbReference>
<dbReference type="PANTHER" id="PTHR23011:SF28">
    <property type="entry name" value="CYCLIC NUCLEOTIDE-BINDING DOMAIN CONTAINING PROTEIN"/>
    <property type="match status" value="1"/>
</dbReference>
<proteinExistence type="predicted"/>
<dbReference type="SMART" id="SM00100">
    <property type="entry name" value="cNMP"/>
    <property type="match status" value="3"/>
</dbReference>
<dbReference type="InterPro" id="IPR018488">
    <property type="entry name" value="cNMP-bd_CS"/>
</dbReference>
<dbReference type="PROSITE" id="PS00889">
    <property type="entry name" value="CNMP_BINDING_2"/>
    <property type="match status" value="1"/>
</dbReference>
<accession>A0A6A4EU62</accession>
<evidence type="ECO:0000256" key="1">
    <source>
        <dbReference type="SAM" id="MobiDB-lite"/>
    </source>
</evidence>
<feature type="region of interest" description="Disordered" evidence="1">
    <location>
        <begin position="687"/>
        <end position="731"/>
    </location>
</feature>
<feature type="compositionally biased region" description="Polar residues" evidence="1">
    <location>
        <begin position="603"/>
        <end position="621"/>
    </location>
</feature>
<dbReference type="InterPro" id="IPR000595">
    <property type="entry name" value="cNMP-bd_dom"/>
</dbReference>
<feature type="domain" description="Cyclic nucleotide-binding" evidence="2">
    <location>
        <begin position="247"/>
        <end position="372"/>
    </location>
</feature>
<feature type="region of interest" description="Disordered" evidence="1">
    <location>
        <begin position="599"/>
        <end position="629"/>
    </location>
</feature>
<gene>
    <name evidence="4" type="ORF">PF001_g1668</name>
    <name evidence="3" type="ORF">PF007_g2038</name>
</gene>
<dbReference type="Pfam" id="PF00027">
    <property type="entry name" value="cNMP_binding"/>
    <property type="match status" value="2"/>
</dbReference>
<feature type="domain" description="Cyclic nucleotide-binding" evidence="2">
    <location>
        <begin position="91"/>
        <end position="211"/>
    </location>
</feature>
<feature type="domain" description="Cyclic nucleotide-binding" evidence="2">
    <location>
        <begin position="377"/>
        <end position="490"/>
    </location>
</feature>
<dbReference type="CDD" id="cd00038">
    <property type="entry name" value="CAP_ED"/>
    <property type="match status" value="3"/>
</dbReference>
<comment type="caution">
    <text evidence="4">The sequence shown here is derived from an EMBL/GenBank/DDBJ whole genome shotgun (WGS) entry which is preliminary data.</text>
</comment>
<dbReference type="InterPro" id="IPR014710">
    <property type="entry name" value="RmlC-like_jellyroll"/>
</dbReference>
<reference evidence="5 6" key="1">
    <citation type="submission" date="2018-08" db="EMBL/GenBank/DDBJ databases">
        <title>Genomic investigation of the strawberry pathogen Phytophthora fragariae indicates pathogenicity is determined by transcriptional variation in three key races.</title>
        <authorList>
            <person name="Adams T.M."/>
            <person name="Armitage A.D."/>
            <person name="Sobczyk M.K."/>
            <person name="Bates H.J."/>
            <person name="Dunwell J.M."/>
            <person name="Nellist C.F."/>
            <person name="Harrison R.J."/>
        </authorList>
    </citation>
    <scope>NUCLEOTIDE SEQUENCE [LARGE SCALE GENOMIC DNA]</scope>
    <source>
        <strain evidence="4 5">A4</strain>
        <strain evidence="3 6">NOV-71</strain>
    </source>
</reference>
<evidence type="ECO:0000313" key="3">
    <source>
        <dbReference type="EMBL" id="KAE9136861.1"/>
    </source>
</evidence>
<name>A0A6A4EU62_9STRA</name>
<evidence type="ECO:0000313" key="6">
    <source>
        <dbReference type="Proteomes" id="UP000441208"/>
    </source>
</evidence>
<protein>
    <recommendedName>
        <fullName evidence="2">Cyclic nucleotide-binding domain-containing protein</fullName>
    </recommendedName>
</protein>
<dbReference type="AlphaFoldDB" id="A0A6A4EU62"/>
<dbReference type="Proteomes" id="UP000437068">
    <property type="component" value="Unassembled WGS sequence"/>
</dbReference>
<dbReference type="PANTHER" id="PTHR23011">
    <property type="entry name" value="CYCLIC NUCLEOTIDE-BINDING DOMAIN CONTAINING PROTEIN"/>
    <property type="match status" value="1"/>
</dbReference>
<evidence type="ECO:0000313" key="5">
    <source>
        <dbReference type="Proteomes" id="UP000437068"/>
    </source>
</evidence>
<evidence type="ECO:0000313" key="4">
    <source>
        <dbReference type="EMBL" id="KAE9327936.1"/>
    </source>
</evidence>
<dbReference type="PROSITE" id="PS50042">
    <property type="entry name" value="CNMP_BINDING_3"/>
    <property type="match status" value="3"/>
</dbReference>
<organism evidence="4 5">
    <name type="scientific">Phytophthora fragariae</name>
    <dbReference type="NCBI Taxonomy" id="53985"/>
    <lineage>
        <taxon>Eukaryota</taxon>
        <taxon>Sar</taxon>
        <taxon>Stramenopiles</taxon>
        <taxon>Oomycota</taxon>
        <taxon>Peronosporomycetes</taxon>
        <taxon>Peronosporales</taxon>
        <taxon>Peronosporaceae</taxon>
        <taxon>Phytophthora</taxon>
    </lineage>
</organism>
<dbReference type="EMBL" id="QXGE01000042">
    <property type="protein sequence ID" value="KAE9327936.1"/>
    <property type="molecule type" value="Genomic_DNA"/>
</dbReference>
<dbReference type="Proteomes" id="UP000441208">
    <property type="component" value="Unassembled WGS sequence"/>
</dbReference>
<dbReference type="Gene3D" id="2.60.120.10">
    <property type="entry name" value="Jelly Rolls"/>
    <property type="match status" value="3"/>
</dbReference>
<dbReference type="InterPro" id="IPR018490">
    <property type="entry name" value="cNMP-bd_dom_sf"/>
</dbReference>
<evidence type="ECO:0000259" key="2">
    <source>
        <dbReference type="PROSITE" id="PS50042"/>
    </source>
</evidence>
<dbReference type="SUPFAM" id="SSF51206">
    <property type="entry name" value="cAMP-binding domain-like"/>
    <property type="match status" value="3"/>
</dbReference>